<comment type="function">
    <text evidence="11">Involved in protein N-glycosylation. Essential for the second step of the dolichol-linked oligosaccharide pathway. Anchors the catalytic subunit ALG13 to the ER.</text>
</comment>
<dbReference type="GO" id="GO:0004577">
    <property type="term" value="F:N-acetylglucosaminyldiphosphodolichol N-acetylglucosaminyltransferase activity"/>
    <property type="evidence" value="ECO:0007669"/>
    <property type="project" value="TreeGrafter"/>
</dbReference>
<evidence type="ECO:0000256" key="3">
    <source>
        <dbReference type="ARBA" id="ARBA00009731"/>
    </source>
</evidence>
<keyword evidence="7 11" id="KW-0256">Endoplasmic reticulum</keyword>
<evidence type="ECO:0000256" key="1">
    <source>
        <dbReference type="ARBA" id="ARBA00004389"/>
    </source>
</evidence>
<sequence>MASEVQQWPLARYGFTPEQHYRLLYFLIFTVFLNLAIARLSGLTMRPSPEKRVKTTPASLLVVLGSGGHTSEMLNILHQLPDLRQDYRRTYVISSGDAFSAAKASDFEKVIGNGTNDNFGIVTVHRARRVHQSLATAPFSTLFCLWDCVRLLYREPPDIILTNGPGTGVCVVLASIILRFFFYRTNSMRTTFIESWARVKTLSLSGKILKFFVDRFIVQWPQLVRAYGSDSVEYIGPLVR</sequence>
<comment type="subcellular location">
    <subcellularLocation>
        <location evidence="1 11">Endoplasmic reticulum membrane</location>
        <topology evidence="1 11">Single-pass membrane protein</topology>
    </subcellularLocation>
    <subcellularLocation>
        <location evidence="2">Nucleus membrane</location>
        <topology evidence="2">Single-pass membrane protein</topology>
    </subcellularLocation>
</comment>
<evidence type="ECO:0000256" key="5">
    <source>
        <dbReference type="ARBA" id="ARBA00017467"/>
    </source>
</evidence>
<evidence type="ECO:0000256" key="2">
    <source>
        <dbReference type="ARBA" id="ARBA00004590"/>
    </source>
</evidence>
<evidence type="ECO:0000256" key="11">
    <source>
        <dbReference type="RuleBase" id="RU362127"/>
    </source>
</evidence>
<evidence type="ECO:0000313" key="12">
    <source>
        <dbReference type="EMBL" id="ETN42326.1"/>
    </source>
</evidence>
<dbReference type="PANTHER" id="PTHR12154:SF4">
    <property type="entry name" value="UDP-N-ACETYLGLUCOSAMINE TRANSFERASE SUBUNIT ALG14 HOMOLOG"/>
    <property type="match status" value="1"/>
</dbReference>
<keyword evidence="6 11" id="KW-0812">Transmembrane</keyword>
<dbReference type="HOGENOM" id="CLU_064541_0_0_1"/>
<dbReference type="AlphaFoldDB" id="W2S0T1"/>
<feature type="transmembrane region" description="Helical" evidence="11">
    <location>
        <begin position="159"/>
        <end position="182"/>
    </location>
</feature>
<evidence type="ECO:0000313" key="13">
    <source>
        <dbReference type="Proteomes" id="UP000030752"/>
    </source>
</evidence>
<dbReference type="GO" id="GO:0043541">
    <property type="term" value="C:UDP-N-acetylglucosamine transferase complex"/>
    <property type="evidence" value="ECO:0007669"/>
    <property type="project" value="TreeGrafter"/>
</dbReference>
<dbReference type="VEuPathDB" id="FungiDB:HMPREF1541_01480"/>
<keyword evidence="8 11" id="KW-1133">Transmembrane helix</keyword>
<dbReference type="OrthoDB" id="37659at2759"/>
<dbReference type="GO" id="GO:0031965">
    <property type="term" value="C:nuclear membrane"/>
    <property type="evidence" value="ECO:0007669"/>
    <property type="project" value="UniProtKB-SubCell"/>
</dbReference>
<comment type="subunit">
    <text evidence="4 11">Heterodimer with ALG13 to form a functional enzyme.</text>
</comment>
<feature type="transmembrane region" description="Helical" evidence="11">
    <location>
        <begin position="23"/>
        <end position="42"/>
    </location>
</feature>
<evidence type="ECO:0000256" key="7">
    <source>
        <dbReference type="ARBA" id="ARBA00022824"/>
    </source>
</evidence>
<proteinExistence type="inferred from homology"/>
<dbReference type="GeneID" id="19968819"/>
<evidence type="ECO:0000256" key="6">
    <source>
        <dbReference type="ARBA" id="ARBA00022692"/>
    </source>
</evidence>
<evidence type="ECO:0000256" key="4">
    <source>
        <dbReference type="ARBA" id="ARBA00011335"/>
    </source>
</evidence>
<dbReference type="EMBL" id="KB822718">
    <property type="protein sequence ID" value="ETN42326.1"/>
    <property type="molecule type" value="Genomic_DNA"/>
</dbReference>
<name>W2S0T1_CYPE1</name>
<keyword evidence="13" id="KW-1185">Reference proteome</keyword>
<evidence type="ECO:0000256" key="9">
    <source>
        <dbReference type="ARBA" id="ARBA00023136"/>
    </source>
</evidence>
<comment type="similarity">
    <text evidence="3 11">Belongs to the ALG14 family.</text>
</comment>
<dbReference type="InParanoid" id="W2S0T1"/>
<dbReference type="PANTHER" id="PTHR12154">
    <property type="entry name" value="GLYCOSYL TRANSFERASE-RELATED"/>
    <property type="match status" value="1"/>
</dbReference>
<organism evidence="12 13">
    <name type="scientific">Cyphellophora europaea (strain CBS 101466)</name>
    <name type="common">Phialophora europaea</name>
    <dbReference type="NCBI Taxonomy" id="1220924"/>
    <lineage>
        <taxon>Eukaryota</taxon>
        <taxon>Fungi</taxon>
        <taxon>Dikarya</taxon>
        <taxon>Ascomycota</taxon>
        <taxon>Pezizomycotina</taxon>
        <taxon>Eurotiomycetes</taxon>
        <taxon>Chaetothyriomycetidae</taxon>
        <taxon>Chaetothyriales</taxon>
        <taxon>Cyphellophoraceae</taxon>
        <taxon>Cyphellophora</taxon>
    </lineage>
</organism>
<dbReference type="eggNOG" id="KOG3339">
    <property type="taxonomic scope" value="Eukaryota"/>
</dbReference>
<comment type="caution">
    <text evidence="11">Lacks conserved residue(s) required for the propagation of feature annotation.</text>
</comment>
<dbReference type="Gene3D" id="3.40.50.2000">
    <property type="entry name" value="Glycogen Phosphorylase B"/>
    <property type="match status" value="1"/>
</dbReference>
<dbReference type="Pfam" id="PF08660">
    <property type="entry name" value="Alg14"/>
    <property type="match status" value="1"/>
</dbReference>
<protein>
    <recommendedName>
        <fullName evidence="5 11">UDP-N-acetylglucosamine transferase subunit ALG14</fullName>
    </recommendedName>
    <alternativeName>
        <fullName evidence="10 11">Asparagine-linked glycosylation protein 14</fullName>
    </alternativeName>
</protein>
<keyword evidence="9 11" id="KW-0472">Membrane</keyword>
<evidence type="ECO:0000256" key="10">
    <source>
        <dbReference type="ARBA" id="ARBA00032062"/>
    </source>
</evidence>
<dbReference type="GO" id="GO:0006488">
    <property type="term" value="P:dolichol-linked oligosaccharide biosynthetic process"/>
    <property type="evidence" value="ECO:0007669"/>
    <property type="project" value="InterPro"/>
</dbReference>
<dbReference type="STRING" id="1220924.W2S0T1"/>
<reference evidence="12 13" key="1">
    <citation type="submission" date="2013-03" db="EMBL/GenBank/DDBJ databases">
        <title>The Genome Sequence of Phialophora europaea CBS 101466.</title>
        <authorList>
            <consortium name="The Broad Institute Genomics Platform"/>
            <person name="Cuomo C."/>
            <person name="de Hoog S."/>
            <person name="Gorbushina A."/>
            <person name="Walker B."/>
            <person name="Young S.K."/>
            <person name="Zeng Q."/>
            <person name="Gargeya S."/>
            <person name="Fitzgerald M."/>
            <person name="Haas B."/>
            <person name="Abouelleil A."/>
            <person name="Allen A.W."/>
            <person name="Alvarado L."/>
            <person name="Arachchi H.M."/>
            <person name="Berlin A.M."/>
            <person name="Chapman S.B."/>
            <person name="Gainer-Dewar J."/>
            <person name="Goldberg J."/>
            <person name="Griggs A."/>
            <person name="Gujja S."/>
            <person name="Hansen M."/>
            <person name="Howarth C."/>
            <person name="Imamovic A."/>
            <person name="Ireland A."/>
            <person name="Larimer J."/>
            <person name="McCowan C."/>
            <person name="Murphy C."/>
            <person name="Pearson M."/>
            <person name="Poon T.W."/>
            <person name="Priest M."/>
            <person name="Roberts A."/>
            <person name="Saif S."/>
            <person name="Shea T."/>
            <person name="Sisk P."/>
            <person name="Sykes S."/>
            <person name="Wortman J."/>
            <person name="Nusbaum C."/>
            <person name="Birren B."/>
        </authorList>
    </citation>
    <scope>NUCLEOTIDE SEQUENCE [LARGE SCALE GENOMIC DNA]</scope>
    <source>
        <strain evidence="12 13">CBS 101466</strain>
    </source>
</reference>
<dbReference type="InterPro" id="IPR013969">
    <property type="entry name" value="Oligosacch_biosynth_Alg14"/>
</dbReference>
<dbReference type="Proteomes" id="UP000030752">
    <property type="component" value="Unassembled WGS sequence"/>
</dbReference>
<accession>W2S0T1</accession>
<evidence type="ECO:0000256" key="8">
    <source>
        <dbReference type="ARBA" id="ARBA00022989"/>
    </source>
</evidence>
<gene>
    <name evidence="11" type="primary">ALG14</name>
    <name evidence="12" type="ORF">HMPREF1541_01480</name>
</gene>
<dbReference type="FunCoup" id="W2S0T1">
    <property type="interactions" value="308"/>
</dbReference>
<dbReference type="RefSeq" id="XP_008714062.1">
    <property type="nucleotide sequence ID" value="XM_008715840.1"/>
</dbReference>